<comment type="caution">
    <text evidence="3">The sequence shown here is derived from an EMBL/GenBank/DDBJ whole genome shotgun (WGS) entry which is preliminary data.</text>
</comment>
<evidence type="ECO:0000313" key="4">
    <source>
        <dbReference type="Proteomes" id="UP001387100"/>
    </source>
</evidence>
<organism evidence="3 4">
    <name type="scientific">Pseudokineococcus basanitobsidens</name>
    <dbReference type="NCBI Taxonomy" id="1926649"/>
    <lineage>
        <taxon>Bacteria</taxon>
        <taxon>Bacillati</taxon>
        <taxon>Actinomycetota</taxon>
        <taxon>Actinomycetes</taxon>
        <taxon>Kineosporiales</taxon>
        <taxon>Kineosporiaceae</taxon>
        <taxon>Pseudokineococcus</taxon>
    </lineage>
</organism>
<dbReference type="RefSeq" id="WP_339575038.1">
    <property type="nucleotide sequence ID" value="NZ_JBBIAA010000010.1"/>
</dbReference>
<accession>A0ABU8RKQ6</accession>
<dbReference type="Proteomes" id="UP001387100">
    <property type="component" value="Unassembled WGS sequence"/>
</dbReference>
<dbReference type="EMBL" id="JBBIAA010000010">
    <property type="protein sequence ID" value="MEJ5945653.1"/>
    <property type="molecule type" value="Genomic_DNA"/>
</dbReference>
<sequence length="105" mass="10481">MTGARPLPLLRGSAAALLVSRAPTGTPPEALVALVLAVALPVVGPAVGVVLGRRARRRCDAEGLPGREVAVAAEVVGWVLLAVLALGVALVATLVVVPLVWLAAA</sequence>
<keyword evidence="1" id="KW-0812">Transmembrane</keyword>
<dbReference type="Pfam" id="PF13828">
    <property type="entry name" value="DUF4190"/>
    <property type="match status" value="1"/>
</dbReference>
<dbReference type="InterPro" id="IPR025241">
    <property type="entry name" value="DUF4190"/>
</dbReference>
<evidence type="ECO:0000313" key="3">
    <source>
        <dbReference type="EMBL" id="MEJ5945653.1"/>
    </source>
</evidence>
<reference evidence="3 4" key="1">
    <citation type="journal article" date="2017" name="Int. J. Syst. Evol. Microbiol.">
        <title>Pseudokineococcus basanitobsidens sp. nov., isolated from volcanic rock.</title>
        <authorList>
            <person name="Lee D.W."/>
            <person name="Park M.Y."/>
            <person name="Kim J.J."/>
            <person name="Kim B.S."/>
        </authorList>
    </citation>
    <scope>NUCLEOTIDE SEQUENCE [LARGE SCALE GENOMIC DNA]</scope>
    <source>
        <strain evidence="3 4">DSM 103726</strain>
    </source>
</reference>
<feature type="transmembrane region" description="Helical" evidence="1">
    <location>
        <begin position="31"/>
        <end position="51"/>
    </location>
</feature>
<evidence type="ECO:0000259" key="2">
    <source>
        <dbReference type="Pfam" id="PF13828"/>
    </source>
</evidence>
<protein>
    <submittedName>
        <fullName evidence="3">DUF4190 domain-containing protein</fullName>
    </submittedName>
</protein>
<feature type="transmembrane region" description="Helical" evidence="1">
    <location>
        <begin position="71"/>
        <end position="104"/>
    </location>
</feature>
<gene>
    <name evidence="3" type="ORF">WDZ17_10150</name>
</gene>
<keyword evidence="4" id="KW-1185">Reference proteome</keyword>
<keyword evidence="1" id="KW-0472">Membrane</keyword>
<keyword evidence="1" id="KW-1133">Transmembrane helix</keyword>
<evidence type="ECO:0000256" key="1">
    <source>
        <dbReference type="SAM" id="Phobius"/>
    </source>
</evidence>
<name>A0ABU8RKQ6_9ACTN</name>
<proteinExistence type="predicted"/>
<feature type="domain" description="DUF4190" evidence="2">
    <location>
        <begin position="30"/>
        <end position="86"/>
    </location>
</feature>